<feature type="transmembrane region" description="Helical" evidence="1">
    <location>
        <begin position="61"/>
        <end position="80"/>
    </location>
</feature>
<dbReference type="InterPro" id="IPR021468">
    <property type="entry name" value="DUF3120"/>
</dbReference>
<evidence type="ECO:0000256" key="1">
    <source>
        <dbReference type="SAM" id="Phobius"/>
    </source>
</evidence>
<sequence>MPPWGIILVIYYIKLTKVTKIKNTLLNNTLSAYTPVPTAIASTPPKASKSTTRWRIGSKKAWLTFAAASFLVSVPVFIQAPLVRLLPWLSLVLTIGWLGLAVALWRRKETHLWGDLLVGFTWSWLAGSIYWGWWRWEPLIHLPVEAIGLPFALVCLSRRWGQMGNWFYIGSLFGTAVTDLYFYIVDLIPFWRQLMRVEPELATPILQQALAQVQTPWGIASAAALAVILLIVGTLPLRCGQLHWWAFSGAVLSTIMVDSLFWLAARAA</sequence>
<gene>
    <name evidence="2" type="ORF">MiSe_11490</name>
</gene>
<feature type="transmembrane region" description="Helical" evidence="1">
    <location>
        <begin position="217"/>
        <end position="237"/>
    </location>
</feature>
<proteinExistence type="predicted"/>
<evidence type="ECO:0000313" key="2">
    <source>
        <dbReference type="EMBL" id="GET36398.1"/>
    </source>
</evidence>
<feature type="transmembrane region" description="Helical" evidence="1">
    <location>
        <begin position="86"/>
        <end position="105"/>
    </location>
</feature>
<keyword evidence="3" id="KW-1185">Reference proteome</keyword>
<organism evidence="2 3">
    <name type="scientific">Microseira wollei NIES-4236</name>
    <dbReference type="NCBI Taxonomy" id="2530354"/>
    <lineage>
        <taxon>Bacteria</taxon>
        <taxon>Bacillati</taxon>
        <taxon>Cyanobacteriota</taxon>
        <taxon>Cyanophyceae</taxon>
        <taxon>Oscillatoriophycideae</taxon>
        <taxon>Aerosakkonematales</taxon>
        <taxon>Aerosakkonemataceae</taxon>
        <taxon>Microseira</taxon>
    </lineage>
</organism>
<dbReference type="Proteomes" id="UP001050975">
    <property type="component" value="Unassembled WGS sequence"/>
</dbReference>
<comment type="caution">
    <text evidence="2">The sequence shown here is derived from an EMBL/GenBank/DDBJ whole genome shotgun (WGS) entry which is preliminary data.</text>
</comment>
<reference evidence="2" key="1">
    <citation type="submission" date="2019-10" db="EMBL/GenBank/DDBJ databases">
        <title>Draft genome sequece of Microseira wollei NIES-4236.</title>
        <authorList>
            <person name="Yamaguchi H."/>
            <person name="Suzuki S."/>
            <person name="Kawachi M."/>
        </authorList>
    </citation>
    <scope>NUCLEOTIDE SEQUENCE</scope>
    <source>
        <strain evidence="2">NIES-4236</strain>
    </source>
</reference>
<accession>A0AAV3X2I5</accession>
<evidence type="ECO:0008006" key="4">
    <source>
        <dbReference type="Google" id="ProtNLM"/>
    </source>
</evidence>
<dbReference type="Pfam" id="PF11318">
    <property type="entry name" value="DUF3120"/>
    <property type="match status" value="1"/>
</dbReference>
<protein>
    <recommendedName>
        <fullName evidence="4">DUF3120 domain-containing protein</fullName>
    </recommendedName>
</protein>
<dbReference type="EMBL" id="BLAY01000012">
    <property type="protein sequence ID" value="GET36398.1"/>
    <property type="molecule type" value="Genomic_DNA"/>
</dbReference>
<keyword evidence="1" id="KW-0812">Transmembrane</keyword>
<feature type="transmembrane region" description="Helical" evidence="1">
    <location>
        <begin position="112"/>
        <end position="133"/>
    </location>
</feature>
<feature type="transmembrane region" description="Helical" evidence="1">
    <location>
        <begin position="139"/>
        <end position="157"/>
    </location>
</feature>
<name>A0AAV3X2I5_9CYAN</name>
<feature type="transmembrane region" description="Helical" evidence="1">
    <location>
        <begin position="166"/>
        <end position="185"/>
    </location>
</feature>
<feature type="transmembrane region" description="Helical" evidence="1">
    <location>
        <begin position="244"/>
        <end position="265"/>
    </location>
</feature>
<keyword evidence="1" id="KW-0472">Membrane</keyword>
<dbReference type="AlphaFoldDB" id="A0AAV3X2I5"/>
<evidence type="ECO:0000313" key="3">
    <source>
        <dbReference type="Proteomes" id="UP001050975"/>
    </source>
</evidence>
<keyword evidence="1" id="KW-1133">Transmembrane helix</keyword>